<reference evidence="2" key="1">
    <citation type="journal article" date="2015" name="Proc. Natl. Acad. Sci. U.S.A.">
        <title>Networks of energetic and metabolic interactions define dynamics in microbial communities.</title>
        <authorList>
            <person name="Embree M."/>
            <person name="Liu J.K."/>
            <person name="Al-Bassam M.M."/>
            <person name="Zengler K."/>
        </authorList>
    </citation>
    <scope>NUCLEOTIDE SEQUENCE</scope>
</reference>
<organism evidence="2">
    <name type="scientific">hydrocarbon metagenome</name>
    <dbReference type="NCBI Taxonomy" id="938273"/>
    <lineage>
        <taxon>unclassified sequences</taxon>
        <taxon>metagenomes</taxon>
        <taxon>ecological metagenomes</taxon>
    </lineage>
</organism>
<evidence type="ECO:0000313" key="2">
    <source>
        <dbReference type="EMBL" id="KUG14901.1"/>
    </source>
</evidence>
<accession>A0A0W8F208</accession>
<sequence length="49" mass="5733">MFLCGGNTGRAGEIPDTSDQLPDRMPYMQRHERQRSAWRVDQARSKNLR</sequence>
<comment type="caution">
    <text evidence="2">The sequence shown here is derived from an EMBL/GenBank/DDBJ whole genome shotgun (WGS) entry which is preliminary data.</text>
</comment>
<feature type="region of interest" description="Disordered" evidence="1">
    <location>
        <begin position="1"/>
        <end position="49"/>
    </location>
</feature>
<evidence type="ECO:0000256" key="1">
    <source>
        <dbReference type="SAM" id="MobiDB-lite"/>
    </source>
</evidence>
<protein>
    <submittedName>
        <fullName evidence="2">Uncharacterized protein</fullName>
    </submittedName>
</protein>
<name>A0A0W8F208_9ZZZZ</name>
<dbReference type="EMBL" id="LNQE01001606">
    <property type="protein sequence ID" value="KUG14901.1"/>
    <property type="molecule type" value="Genomic_DNA"/>
</dbReference>
<dbReference type="AlphaFoldDB" id="A0A0W8F208"/>
<gene>
    <name evidence="2" type="ORF">ASZ90_015449</name>
</gene>
<proteinExistence type="predicted"/>